<reference evidence="1 2" key="1">
    <citation type="journal article" date="2019" name="Sci. Rep.">
        <title>Orb-weaving spider Araneus ventricosus genome elucidates the spidroin gene catalogue.</title>
        <authorList>
            <person name="Kono N."/>
            <person name="Nakamura H."/>
            <person name="Ohtoshi R."/>
            <person name="Moran D.A.P."/>
            <person name="Shinohara A."/>
            <person name="Yoshida Y."/>
            <person name="Fujiwara M."/>
            <person name="Mori M."/>
            <person name="Tomita M."/>
            <person name="Arakawa K."/>
        </authorList>
    </citation>
    <scope>NUCLEOTIDE SEQUENCE [LARGE SCALE GENOMIC DNA]</scope>
</reference>
<gene>
    <name evidence="1" type="ORF">AVEN_49606_1</name>
</gene>
<proteinExistence type="predicted"/>
<accession>A0A4Y2IE25</accession>
<dbReference type="AlphaFoldDB" id="A0A4Y2IE25"/>
<dbReference type="Proteomes" id="UP000499080">
    <property type="component" value="Unassembled WGS sequence"/>
</dbReference>
<evidence type="ECO:0000313" key="2">
    <source>
        <dbReference type="Proteomes" id="UP000499080"/>
    </source>
</evidence>
<name>A0A4Y2IE25_ARAVE</name>
<organism evidence="1 2">
    <name type="scientific">Araneus ventricosus</name>
    <name type="common">Orbweaver spider</name>
    <name type="synonym">Epeira ventricosa</name>
    <dbReference type="NCBI Taxonomy" id="182803"/>
    <lineage>
        <taxon>Eukaryota</taxon>
        <taxon>Metazoa</taxon>
        <taxon>Ecdysozoa</taxon>
        <taxon>Arthropoda</taxon>
        <taxon>Chelicerata</taxon>
        <taxon>Arachnida</taxon>
        <taxon>Araneae</taxon>
        <taxon>Araneomorphae</taxon>
        <taxon>Entelegynae</taxon>
        <taxon>Araneoidea</taxon>
        <taxon>Araneidae</taxon>
        <taxon>Araneus</taxon>
    </lineage>
</organism>
<keyword evidence="2" id="KW-1185">Reference proteome</keyword>
<dbReference type="EMBL" id="BGPR01002590">
    <property type="protein sequence ID" value="GBM75983.1"/>
    <property type="molecule type" value="Genomic_DNA"/>
</dbReference>
<comment type="caution">
    <text evidence="1">The sequence shown here is derived from an EMBL/GenBank/DDBJ whole genome shotgun (WGS) entry which is preliminary data.</text>
</comment>
<sequence length="117" mass="13831">MRCSEEVTAQPDRPAIWNWYKAIEYLRKVNGIQIVETSGQFEHLVNRLLVAWTPEKDEHSMVKQDLQRDKKNGLSKLTREEAMKSWAVVINSTLTRNLWLQLFNKEDATKKRSDRED</sequence>
<protein>
    <submittedName>
        <fullName evidence="1">Uncharacterized protein</fullName>
    </submittedName>
</protein>
<evidence type="ECO:0000313" key="1">
    <source>
        <dbReference type="EMBL" id="GBM75983.1"/>
    </source>
</evidence>